<dbReference type="Proteomes" id="UP000327044">
    <property type="component" value="Unassembled WGS sequence"/>
</dbReference>
<dbReference type="EMBL" id="VVIM01000005">
    <property type="protein sequence ID" value="KAB0798778.1"/>
    <property type="molecule type" value="Genomic_DNA"/>
</dbReference>
<evidence type="ECO:0000313" key="3">
    <source>
        <dbReference type="EMBL" id="KAB0798778.1"/>
    </source>
</evidence>
<evidence type="ECO:0000313" key="4">
    <source>
        <dbReference type="Proteomes" id="UP000327044"/>
    </source>
</evidence>
<reference evidence="3" key="3">
    <citation type="submission" date="2019-08" db="EMBL/GenBank/DDBJ databases">
        <authorList>
            <consortium name="Photinus pyralis genome working group"/>
            <person name="Fallon T.R."/>
            <person name="Sander Lower S.E."/>
            <person name="Weng J.-K."/>
        </authorList>
    </citation>
    <scope>NUCLEOTIDE SEQUENCE</scope>
    <source>
        <strain evidence="3">1611_PpyrPB1</strain>
        <tissue evidence="3">Whole body</tissue>
    </source>
</reference>
<dbReference type="EMBL" id="GEZM01027387">
    <property type="protein sequence ID" value="JAV86765.1"/>
    <property type="molecule type" value="Transcribed_RNA"/>
</dbReference>
<proteinExistence type="predicted"/>
<dbReference type="InParanoid" id="A0A1Y1MQK7"/>
<evidence type="ECO:0000313" key="2">
    <source>
        <dbReference type="EMBL" id="JAV86765.1"/>
    </source>
</evidence>
<keyword evidence="1" id="KW-0732">Signal</keyword>
<protein>
    <submittedName>
        <fullName evidence="2">Uncharacterized protein</fullName>
    </submittedName>
</protein>
<gene>
    <name evidence="3" type="ORF">PPYR_06658</name>
</gene>
<keyword evidence="4" id="KW-1185">Reference proteome</keyword>
<dbReference type="AlphaFoldDB" id="A0A1Y1MQK7"/>
<sequence length="122" mass="13722">MKTAIILVACLVGTIYYVQADCDAKTSTNVPFSCGDHGEPHFYEEDGVCHYACLDNGEKKSCPHVHPVKLIEKYIRSRCRQQVFDCNGKGEEFLTESDDHCTYGCKSGDIILTCEQVHVYHN</sequence>
<evidence type="ECO:0000256" key="1">
    <source>
        <dbReference type="SAM" id="SignalP"/>
    </source>
</evidence>
<reference evidence="2" key="1">
    <citation type="journal article" date="2016" name="Sci. Rep.">
        <title>Molecular characterization of firefly nuptial gifts: a multi-omics approach sheds light on postcopulatory sexual selection.</title>
        <authorList>
            <person name="Al-Wathiqui N."/>
            <person name="Fallon T.R."/>
            <person name="South A."/>
            <person name="Weng J.K."/>
            <person name="Lewis S.M."/>
        </authorList>
    </citation>
    <scope>NUCLEOTIDE SEQUENCE</scope>
</reference>
<feature type="signal peptide" evidence="1">
    <location>
        <begin position="1"/>
        <end position="20"/>
    </location>
</feature>
<reference evidence="3 4" key="2">
    <citation type="journal article" date="2018" name="Elife">
        <title>Firefly genomes illuminate parallel origins of bioluminescence in beetles.</title>
        <authorList>
            <person name="Fallon T.R."/>
            <person name="Lower S.E."/>
            <person name="Chang C.H."/>
            <person name="Bessho-Uehara M."/>
            <person name="Martin G.J."/>
            <person name="Bewick A.J."/>
            <person name="Behringer M."/>
            <person name="Debat H.J."/>
            <person name="Wong I."/>
            <person name="Day J.C."/>
            <person name="Suvorov A."/>
            <person name="Silva C.J."/>
            <person name="Stanger-Hall K.F."/>
            <person name="Hall D.W."/>
            <person name="Schmitz R.J."/>
            <person name="Nelson D.R."/>
            <person name="Lewis S.M."/>
            <person name="Shigenobu S."/>
            <person name="Bybee S.M."/>
            <person name="Larracuente A.M."/>
            <person name="Oba Y."/>
            <person name="Weng J.K."/>
        </authorList>
    </citation>
    <scope>NUCLEOTIDE SEQUENCE [LARGE SCALE GENOMIC DNA]</scope>
    <source>
        <strain evidence="3">1611_PpyrPB1</strain>
        <tissue evidence="3">Whole body</tissue>
    </source>
</reference>
<organism evidence="2">
    <name type="scientific">Photinus pyralis</name>
    <name type="common">Common eastern firefly</name>
    <name type="synonym">Lampyris pyralis</name>
    <dbReference type="NCBI Taxonomy" id="7054"/>
    <lineage>
        <taxon>Eukaryota</taxon>
        <taxon>Metazoa</taxon>
        <taxon>Ecdysozoa</taxon>
        <taxon>Arthropoda</taxon>
        <taxon>Hexapoda</taxon>
        <taxon>Insecta</taxon>
        <taxon>Pterygota</taxon>
        <taxon>Neoptera</taxon>
        <taxon>Endopterygota</taxon>
        <taxon>Coleoptera</taxon>
        <taxon>Polyphaga</taxon>
        <taxon>Elateriformia</taxon>
        <taxon>Elateroidea</taxon>
        <taxon>Lampyridae</taxon>
        <taxon>Lampyrinae</taxon>
        <taxon>Photinus</taxon>
    </lineage>
</organism>
<name>A0A1Y1MQK7_PHOPY</name>
<accession>A0A1Y1MQK7</accession>
<feature type="chain" id="PRO_5036029888" evidence="1">
    <location>
        <begin position="21"/>
        <end position="122"/>
    </location>
</feature>